<dbReference type="InterPro" id="IPR029063">
    <property type="entry name" value="SAM-dependent_MTases_sf"/>
</dbReference>
<evidence type="ECO:0000256" key="4">
    <source>
        <dbReference type="ARBA" id="ARBA00022679"/>
    </source>
</evidence>
<organism evidence="7">
    <name type="scientific">hydrothermal vent metagenome</name>
    <dbReference type="NCBI Taxonomy" id="652676"/>
    <lineage>
        <taxon>unclassified sequences</taxon>
        <taxon>metagenomes</taxon>
        <taxon>ecological metagenomes</taxon>
    </lineage>
</organism>
<keyword evidence="5" id="KW-0949">S-adenosyl-L-methionine</keyword>
<dbReference type="PROSITE" id="PS51625">
    <property type="entry name" value="SAM_MT_TRMB"/>
    <property type="match status" value="1"/>
</dbReference>
<evidence type="ECO:0000256" key="6">
    <source>
        <dbReference type="ARBA" id="ARBA00022694"/>
    </source>
</evidence>
<accession>A0A3B0YMI5</accession>
<dbReference type="CDD" id="cd02440">
    <property type="entry name" value="AdoMet_MTases"/>
    <property type="match status" value="1"/>
</dbReference>
<proteinExistence type="inferred from homology"/>
<evidence type="ECO:0000313" key="7">
    <source>
        <dbReference type="EMBL" id="VAW82118.1"/>
    </source>
</evidence>
<sequence length="271" mass="31449">MSKFPILRKIRTFVKREGRLTPGQEKALSELWPQWGLNFDGANPVLPEDDFFRQNSQRYLDIGFGNGETIEEMALLNPDKQFIGIEVHRPGVGSLLHRMQQNHLSNIRLLNYDAVQIIESELFDFQFDGIYLLFADPWPKRKHIKRRMVQAEFVQKVTRLIKPGGYFYIATDWNDYAKHIRHVMQGQTQFNFESNITSAAETIIKEGPHIIKSSAAVAETNIKTDNSQVKPHDKVSSLMAEDVIIRPNSKYERRGQKLGHKIHDMLYRLKT</sequence>
<dbReference type="EC" id="2.1.1.33" evidence="2"/>
<evidence type="ECO:0000256" key="1">
    <source>
        <dbReference type="ARBA" id="ARBA00000142"/>
    </source>
</evidence>
<reference evidence="7" key="1">
    <citation type="submission" date="2018-06" db="EMBL/GenBank/DDBJ databases">
        <authorList>
            <person name="Zhirakovskaya E."/>
        </authorList>
    </citation>
    <scope>NUCLEOTIDE SEQUENCE</scope>
</reference>
<name>A0A3B0YMI5_9ZZZZ</name>
<dbReference type="Gene3D" id="3.40.50.150">
    <property type="entry name" value="Vaccinia Virus protein VP39"/>
    <property type="match status" value="1"/>
</dbReference>
<dbReference type="InterPro" id="IPR055361">
    <property type="entry name" value="tRNA_methyltr_TrmB_bact"/>
</dbReference>
<dbReference type="EMBL" id="UOFL01000236">
    <property type="protein sequence ID" value="VAW82118.1"/>
    <property type="molecule type" value="Genomic_DNA"/>
</dbReference>
<protein>
    <recommendedName>
        <fullName evidence="2">tRNA (guanine(46)-N(7))-methyltransferase</fullName>
        <ecNumber evidence="2">2.1.1.33</ecNumber>
    </recommendedName>
</protein>
<evidence type="ECO:0000256" key="3">
    <source>
        <dbReference type="ARBA" id="ARBA00022603"/>
    </source>
</evidence>
<keyword evidence="4 7" id="KW-0808">Transferase</keyword>
<evidence type="ECO:0000256" key="5">
    <source>
        <dbReference type="ARBA" id="ARBA00022691"/>
    </source>
</evidence>
<dbReference type="AlphaFoldDB" id="A0A3B0YMI5"/>
<dbReference type="PANTHER" id="PTHR23417">
    <property type="entry name" value="3-DEOXY-D-MANNO-OCTULOSONIC-ACID TRANSFERASE/TRNA GUANINE-N 7 - -METHYLTRANSFERASE"/>
    <property type="match status" value="1"/>
</dbReference>
<comment type="catalytic activity">
    <reaction evidence="1">
        <text>guanosine(46) in tRNA + S-adenosyl-L-methionine = N(7)-methylguanosine(46) in tRNA + S-adenosyl-L-homocysteine</text>
        <dbReference type="Rhea" id="RHEA:42708"/>
        <dbReference type="Rhea" id="RHEA-COMP:10188"/>
        <dbReference type="Rhea" id="RHEA-COMP:10189"/>
        <dbReference type="ChEBI" id="CHEBI:57856"/>
        <dbReference type="ChEBI" id="CHEBI:59789"/>
        <dbReference type="ChEBI" id="CHEBI:74269"/>
        <dbReference type="ChEBI" id="CHEBI:74480"/>
        <dbReference type="EC" id="2.1.1.33"/>
    </reaction>
</comment>
<dbReference type="HAMAP" id="MF_01057">
    <property type="entry name" value="tRNA_methyltr_TrmB"/>
    <property type="match status" value="1"/>
</dbReference>
<dbReference type="GO" id="GO:0043527">
    <property type="term" value="C:tRNA methyltransferase complex"/>
    <property type="evidence" value="ECO:0007669"/>
    <property type="project" value="TreeGrafter"/>
</dbReference>
<evidence type="ECO:0000256" key="2">
    <source>
        <dbReference type="ARBA" id="ARBA00011977"/>
    </source>
</evidence>
<gene>
    <name evidence="7" type="ORF">MNBD_GAMMA12-102</name>
</gene>
<dbReference type="PANTHER" id="PTHR23417:SF14">
    <property type="entry name" value="PENTACOTRIPEPTIDE-REPEAT REGION OF PRORP DOMAIN-CONTAINING PROTEIN"/>
    <property type="match status" value="1"/>
</dbReference>
<dbReference type="NCBIfam" id="TIGR00091">
    <property type="entry name" value="tRNA (guanosine(46)-N7)-methyltransferase TrmB"/>
    <property type="match status" value="1"/>
</dbReference>
<keyword evidence="6" id="KW-0819">tRNA processing</keyword>
<dbReference type="GO" id="GO:0008176">
    <property type="term" value="F:tRNA (guanine(46)-N7)-methyltransferase activity"/>
    <property type="evidence" value="ECO:0007669"/>
    <property type="project" value="UniProtKB-EC"/>
</dbReference>
<dbReference type="Pfam" id="PF02390">
    <property type="entry name" value="Methyltransf_4"/>
    <property type="match status" value="1"/>
</dbReference>
<dbReference type="InterPro" id="IPR003358">
    <property type="entry name" value="tRNA_(Gua-N-7)_MeTrfase_Trmb"/>
</dbReference>
<keyword evidence="3 7" id="KW-0489">Methyltransferase</keyword>
<dbReference type="SUPFAM" id="SSF53335">
    <property type="entry name" value="S-adenosyl-L-methionine-dependent methyltransferases"/>
    <property type="match status" value="1"/>
</dbReference>